<dbReference type="HOGENOM" id="CLU_035806_0_0_10"/>
<organism evidence="2 3">
    <name type="scientific">Segatella maculosa OT 289</name>
    <dbReference type="NCBI Taxonomy" id="999422"/>
    <lineage>
        <taxon>Bacteria</taxon>
        <taxon>Pseudomonadati</taxon>
        <taxon>Bacteroidota</taxon>
        <taxon>Bacteroidia</taxon>
        <taxon>Bacteroidales</taxon>
        <taxon>Prevotellaceae</taxon>
        <taxon>Segatella</taxon>
    </lineage>
</organism>
<feature type="chain" id="PRO_5003550132" description="Fimbrillin family protein" evidence="1">
    <location>
        <begin position="21"/>
        <end position="538"/>
    </location>
</feature>
<evidence type="ECO:0000256" key="1">
    <source>
        <dbReference type="SAM" id="SignalP"/>
    </source>
</evidence>
<accession>H1HLY9</accession>
<sequence>MKKYQFAIITCCVLSLGFSACTEKDSAEEEKDNKRADNMLTTFFSRNSDETTGAKTRTSLDYASEKWFWEAGDKIYAKDREGNWQASTVVDGHKDEFAFQLPGMYSPTGTVVYYPGKNGSNDQVTIPATQQQKQPNTTDALQNYGECGMATAVPDWKPDGLAFTFQLKHQAAVLAIQPYTVNSTIQNCKLTKIEVSSDNDIAGTFTLSPIGLTGSGSKTITLETKSDASGSYPDGFPLTNTTVSLATNGSYMVIKPGTHALTMRYWLKNIATNEVSTVVKTYAPFNYAANNYYDMAANLSIKEYSSEEFYMWDATENYNYWKGYESEQQFLGLSEYLGQTPSTHYAQNNSDQRWFHEGGATSPITATASCKDCPNANELFWYVFRGDPHWDFDQVWSIKGKVFKGGLWIKKKAAILRDNSDLSAWRFENRYPDRYGVDRDMRTENVEVANNYVWGSADPVPNITDYFFLPFIGFYRNGRLEGPMGYSAQYWSSTSIGKTPYAGIPQNYAYALKFDINSMSPTVVQEERKAGCYIHKFE</sequence>
<dbReference type="EMBL" id="AGEK01000021">
    <property type="protein sequence ID" value="EHO71327.1"/>
    <property type="molecule type" value="Genomic_DNA"/>
</dbReference>
<dbReference type="PATRIC" id="fig|999422.3.peg.1221"/>
<keyword evidence="3" id="KW-1185">Reference proteome</keyword>
<reference evidence="2 3" key="1">
    <citation type="submission" date="2011-12" db="EMBL/GenBank/DDBJ databases">
        <title>The Genome Sequence of Prevotella maculosa OT 289.</title>
        <authorList>
            <consortium name="The Broad Institute Genome Sequencing Platform"/>
            <person name="Earl A."/>
            <person name="Ward D."/>
            <person name="Feldgarden M."/>
            <person name="Gevers D."/>
            <person name="Izard J."/>
            <person name="Blanton J.M."/>
            <person name="Mathney J."/>
            <person name="Tanner A.C."/>
            <person name="Dewhirst F.E."/>
            <person name="Young S.K."/>
            <person name="Zeng Q."/>
            <person name="Gargeya S."/>
            <person name="Fitzgerald M."/>
            <person name="Haas B."/>
            <person name="Abouelleil A."/>
            <person name="Alvarado L."/>
            <person name="Arachchi H.M."/>
            <person name="Berlin A."/>
            <person name="Chapman S.B."/>
            <person name="Gearin G."/>
            <person name="Goldberg J."/>
            <person name="Griggs A."/>
            <person name="Gujja S."/>
            <person name="Hansen M."/>
            <person name="Heiman D."/>
            <person name="Howarth C."/>
            <person name="Larimer J."/>
            <person name="Lui A."/>
            <person name="MacDonald P.J.P."/>
            <person name="McCowen C."/>
            <person name="Montmayeur A."/>
            <person name="Murphy C."/>
            <person name="Neiman D."/>
            <person name="Pearson M."/>
            <person name="Priest M."/>
            <person name="Roberts A."/>
            <person name="Saif S."/>
            <person name="Shea T."/>
            <person name="Sisk P."/>
            <person name="Stolte C."/>
            <person name="Sykes S."/>
            <person name="Wortman J."/>
            <person name="Nusbaum C."/>
            <person name="Birren B."/>
        </authorList>
    </citation>
    <scope>NUCLEOTIDE SEQUENCE [LARGE SCALE GENOMIC DNA]</scope>
    <source>
        <strain evidence="2 3">OT 289</strain>
    </source>
</reference>
<comment type="caution">
    <text evidence="2">The sequence shown here is derived from an EMBL/GenBank/DDBJ whole genome shotgun (WGS) entry which is preliminary data.</text>
</comment>
<dbReference type="OrthoDB" id="1081166at2"/>
<dbReference type="RefSeq" id="WP_008565076.1">
    <property type="nucleotide sequence ID" value="NZ_JH594502.1"/>
</dbReference>
<keyword evidence="1" id="KW-0732">Signal</keyword>
<dbReference type="PROSITE" id="PS51257">
    <property type="entry name" value="PROKAR_LIPOPROTEIN"/>
    <property type="match status" value="1"/>
</dbReference>
<feature type="signal peptide" evidence="1">
    <location>
        <begin position="1"/>
        <end position="20"/>
    </location>
</feature>
<evidence type="ECO:0008006" key="4">
    <source>
        <dbReference type="Google" id="ProtNLM"/>
    </source>
</evidence>
<protein>
    <recommendedName>
        <fullName evidence="4">Fimbrillin family protein</fullName>
    </recommendedName>
</protein>
<evidence type="ECO:0000313" key="2">
    <source>
        <dbReference type="EMBL" id="EHO71327.1"/>
    </source>
</evidence>
<name>H1HLY9_9BACT</name>
<evidence type="ECO:0000313" key="3">
    <source>
        <dbReference type="Proteomes" id="UP000003167"/>
    </source>
</evidence>
<proteinExistence type="predicted"/>
<dbReference type="Proteomes" id="UP000003167">
    <property type="component" value="Unassembled WGS sequence"/>
</dbReference>
<dbReference type="AlphaFoldDB" id="H1HLY9"/>
<gene>
    <name evidence="2" type="ORF">HMPREF9944_01183</name>
</gene>